<reference evidence="3" key="2">
    <citation type="submission" date="2015-01" db="EMBL/GenBank/DDBJ databases">
        <title>Evolutionary Origins and Diversification of the Mycorrhizal Mutualists.</title>
        <authorList>
            <consortium name="DOE Joint Genome Institute"/>
            <consortium name="Mycorrhizal Genomics Consortium"/>
            <person name="Kohler A."/>
            <person name="Kuo A."/>
            <person name="Nagy L.G."/>
            <person name="Floudas D."/>
            <person name="Copeland A."/>
            <person name="Barry K.W."/>
            <person name="Cichocki N."/>
            <person name="Veneault-Fourrey C."/>
            <person name="LaButti K."/>
            <person name="Lindquist E.A."/>
            <person name="Lipzen A."/>
            <person name="Lundell T."/>
            <person name="Morin E."/>
            <person name="Murat C."/>
            <person name="Riley R."/>
            <person name="Ohm R."/>
            <person name="Sun H."/>
            <person name="Tunlid A."/>
            <person name="Henrissat B."/>
            <person name="Grigoriev I.V."/>
            <person name="Hibbett D.S."/>
            <person name="Martin F."/>
        </authorList>
    </citation>
    <scope>NUCLEOTIDE SEQUENCE [LARGE SCALE GENOMIC DNA]</scope>
    <source>
        <strain evidence="3">MUT 4182</strain>
    </source>
</reference>
<organism evidence="2 3">
    <name type="scientific">Tulasnella calospora MUT 4182</name>
    <dbReference type="NCBI Taxonomy" id="1051891"/>
    <lineage>
        <taxon>Eukaryota</taxon>
        <taxon>Fungi</taxon>
        <taxon>Dikarya</taxon>
        <taxon>Basidiomycota</taxon>
        <taxon>Agaricomycotina</taxon>
        <taxon>Agaricomycetes</taxon>
        <taxon>Cantharellales</taxon>
        <taxon>Tulasnellaceae</taxon>
        <taxon>Tulasnella</taxon>
    </lineage>
</organism>
<dbReference type="OrthoDB" id="10421731at2759"/>
<dbReference type="EMBL" id="KN823424">
    <property type="protein sequence ID" value="KIO17149.1"/>
    <property type="molecule type" value="Genomic_DNA"/>
</dbReference>
<feature type="region of interest" description="Disordered" evidence="1">
    <location>
        <begin position="135"/>
        <end position="161"/>
    </location>
</feature>
<dbReference type="HOGENOM" id="CLU_1647847_0_0_1"/>
<evidence type="ECO:0000313" key="3">
    <source>
        <dbReference type="Proteomes" id="UP000054248"/>
    </source>
</evidence>
<evidence type="ECO:0000256" key="1">
    <source>
        <dbReference type="SAM" id="MobiDB-lite"/>
    </source>
</evidence>
<reference evidence="2 3" key="1">
    <citation type="submission" date="2014-04" db="EMBL/GenBank/DDBJ databases">
        <authorList>
            <consortium name="DOE Joint Genome Institute"/>
            <person name="Kuo A."/>
            <person name="Girlanda M."/>
            <person name="Perotto S."/>
            <person name="Kohler A."/>
            <person name="Nagy L.G."/>
            <person name="Floudas D."/>
            <person name="Copeland A."/>
            <person name="Barry K.W."/>
            <person name="Cichocki N."/>
            <person name="Veneault-Fourrey C."/>
            <person name="LaButti K."/>
            <person name="Lindquist E.A."/>
            <person name="Lipzen A."/>
            <person name="Lundell T."/>
            <person name="Morin E."/>
            <person name="Murat C."/>
            <person name="Sun H."/>
            <person name="Tunlid A."/>
            <person name="Henrissat B."/>
            <person name="Grigoriev I.V."/>
            <person name="Hibbett D.S."/>
            <person name="Martin F."/>
            <person name="Nordberg H.P."/>
            <person name="Cantor M.N."/>
            <person name="Hua S.X."/>
        </authorList>
    </citation>
    <scope>NUCLEOTIDE SEQUENCE [LARGE SCALE GENOMIC DNA]</scope>
    <source>
        <strain evidence="2 3">MUT 4182</strain>
    </source>
</reference>
<dbReference type="Proteomes" id="UP000054248">
    <property type="component" value="Unassembled WGS sequence"/>
</dbReference>
<protein>
    <submittedName>
        <fullName evidence="2">Uncharacterized protein</fullName>
    </submittedName>
</protein>
<keyword evidence="3" id="KW-1185">Reference proteome</keyword>
<feature type="non-terminal residue" evidence="2">
    <location>
        <position position="161"/>
    </location>
</feature>
<accession>A0A0C3Q3G2</accession>
<proteinExistence type="predicted"/>
<dbReference type="AlphaFoldDB" id="A0A0C3Q3G2"/>
<sequence length="161" mass="17352">MDLERVLAKFTAPGPIESRAGLDTALEELIAILATSREDIPLLLDILASGRQGLLEAVLTSSGHPAFTFRDRVTKAVRKSLATSTPIFRACADKLGAFLITIPPDVFLERSVMEDYNTYTTLATEIEAEQNIAKMGPIGPTSASKPGKRESRHAKTISVGL</sequence>
<gene>
    <name evidence="2" type="ORF">M407DRAFT_33204</name>
</gene>
<name>A0A0C3Q3G2_9AGAM</name>
<evidence type="ECO:0000313" key="2">
    <source>
        <dbReference type="EMBL" id="KIO17149.1"/>
    </source>
</evidence>